<evidence type="ECO:0000256" key="1">
    <source>
        <dbReference type="SAM" id="MobiDB-lite"/>
    </source>
</evidence>
<feature type="region of interest" description="Disordered" evidence="1">
    <location>
        <begin position="1541"/>
        <end position="1598"/>
    </location>
</feature>
<evidence type="ECO:0000256" key="2">
    <source>
        <dbReference type="SAM" id="Phobius"/>
    </source>
</evidence>
<dbReference type="Proteomes" id="UP000006437">
    <property type="component" value="Unassembled WGS sequence"/>
</dbReference>
<dbReference type="SUPFAM" id="SSF49478">
    <property type="entry name" value="Cna protein B-type domain"/>
    <property type="match status" value="1"/>
</dbReference>
<dbReference type="InterPro" id="IPR041033">
    <property type="entry name" value="SpaA_PFL_dom_1"/>
</dbReference>
<keyword evidence="2" id="KW-0472">Membrane</keyword>
<keyword evidence="3" id="KW-0732">Signal</keyword>
<protein>
    <submittedName>
        <fullName evidence="6">Uncharacterized protein</fullName>
    </submittedName>
</protein>
<evidence type="ECO:0000259" key="4">
    <source>
        <dbReference type="Pfam" id="PF17802"/>
    </source>
</evidence>
<feature type="chain" id="PRO_5003528046" evidence="3">
    <location>
        <begin position="33"/>
        <end position="1673"/>
    </location>
</feature>
<feature type="compositionally biased region" description="Pro residues" evidence="1">
    <location>
        <begin position="1556"/>
        <end position="1571"/>
    </location>
</feature>
<dbReference type="Gene3D" id="2.60.40.10">
    <property type="entry name" value="Immunoglobulins"/>
    <property type="match status" value="1"/>
</dbReference>
<name>G9WXC5_9FIRM</name>
<evidence type="ECO:0000256" key="3">
    <source>
        <dbReference type="SAM" id="SignalP"/>
    </source>
</evidence>
<accession>G9WXC5</accession>
<keyword evidence="2" id="KW-1133">Transmembrane helix</keyword>
<evidence type="ECO:0000259" key="5">
    <source>
        <dbReference type="Pfam" id="PF24547"/>
    </source>
</evidence>
<feature type="domain" description="SpaA-like prealbumin fold" evidence="4">
    <location>
        <begin position="1074"/>
        <end position="1159"/>
    </location>
</feature>
<feature type="domain" description="DUF7601" evidence="5">
    <location>
        <begin position="1308"/>
        <end position="1420"/>
    </location>
</feature>
<feature type="transmembrane region" description="Helical" evidence="2">
    <location>
        <begin position="1649"/>
        <end position="1668"/>
    </location>
</feature>
<dbReference type="InterPro" id="IPR055382">
    <property type="entry name" value="DUF7601"/>
</dbReference>
<dbReference type="BioCyc" id="EBAC796937-HMP:GMGH-14-MONOMER"/>
<dbReference type="InterPro" id="IPR013783">
    <property type="entry name" value="Ig-like_fold"/>
</dbReference>
<sequence>MRPMTRLSRLRSFILALVLLISSISVPQSSYAEGTGKDVTDILKPETVVKQDNKVIKEGENIIADKGFMVDVNFKVPVKLDGKPQYVKQGDFAKIKLGKGIKVTNPIGDKPIIIKDDKGPNHTGRKIGTAKFVKEGDNVVLDFQFDGDKYIFEERQNVEVELYASFELDEKADDPNTPQGNKFVEILKKKYNLIPGQKSISMRKEGKVDYNDKTVTWKVFIDKNKYFGQISLDGFEFYDNLFDVGDYIKDTFKVGKTEDALVSKTPTFDKDKIETDKNGNKVKPLTYKFDNSSTTPIVIEFKTEIKFDDFYLRNDKKESERITKTNTAFIRKDKEEYKAVGEVEIDKMWTQKKVIKGHYVNGHKRPYRKGDSEKGEDPDYYYVDWTIEFNHEGKSLENVKIKDELLKDTLGECYLEFAHSKLEVWNKETKKYEVKDTSIRPVGSIYTIGDIDAKIKFTITTKINPGGINVDLEKTKRRDFKNVASVIWGKDGKLIVEHFASMSIGETILTKDFEKDKGSYIGQTIKWNIKAYEYDKYSPKTSSYLYDMIIFKNSPNAIYKLKEGEYEIRDGITKITSLDGIDITKLSERKKIVPKFIRYNKYLEESFNSDKTIKHKVYKIYANDEYVGDLLEIYGFDPNKKDYNFTFNTVVTDNQTLLGDGRISIANYVHLFEDKKQVAVSESWPEYNARMITKQALPATVSRNLAEKLKEGQDVSDLANQDIFDDTTKKAIDNKAIAFDKKTNSVIFRLSVNASGMDNTIDENGKHTGESLIGDVILEDILPDGWKFEDIQGKQFLIFEGEAYNNEEAYENIKNENIKRTRGVVKAKTLLGDTSDFLKADFKDNTVKFTFNKIDKPYVILLRAKITDDAFKAYVNRKVDPIKNTATVRIGKNKAQDSQLFDISNEFLKKSVDKEDMDEKGYLTWTVEYDPDNYYAKDKKVKYIEDKLGAGMSFRTEPSGELSFKDGNYKVEQWIFDDNSQKFVLDKTYTEKSDLEKFMEYHDNQKNILKLNIIDNTKKYKFIYVTDVNGQVDKIQNEVTLFGEDGKITDIPTVKHEFTVSGSGGGSASEGLTQIKIIKTDKNKALLKGAQFNLKQINGNINRTRITDSNGELVFGQLTVGKYILEEIQAPQGYVKLNKTYNINITQNNGVYKAVVEKEQGDTNIVQNENVITVINEKMPPTPPPTPETTSASLSVNKRVVGDKWSDPDDEFTFAVKFISENESQVNEKYKYYKNGTEAGTIGDGEQFKLKDGEQIEIKELPAGIRYTLTEIDYKEYKPQEVEKSGQITTANLLENSVEFINETTTHGQLRIEKEVVGSDTDKAEKFRFTVKIGDNPNKIYKYKSGNIYQTITGGTETVIELGHGEHILIEGIKLGTSYQVTEASNSNYTVMVNGQNGRTISGTITENEHDVTVKFVNTRKIQSSQLRIEKRVEGNAADTTKLFDFAVKIGDNENEEYKYEVKKINGDGAIVRQGTIKSGGTIQLAHEEYAVISDIESGSFYSVEETVTSSDGYTTTVNDVNGKTVTGDITENGAVVKFVNTRNNTTPGGGGGEDPTPPGPSNDPQTPPTVPDRERPTPSVPTYPIDDTPNPNAPNSPDNIVVSDEDGVPLGTYTKQTKPDGTVEYVDEDGVPLGVRKLVKTGNEFPEIPLMMTSVLSLFGFVVLRRYRRKNK</sequence>
<dbReference type="HOGENOM" id="CLU_003961_0_0_9"/>
<dbReference type="Gene3D" id="2.60.40.1140">
    <property type="entry name" value="Collagen-binding surface protein Cna, B-type domain"/>
    <property type="match status" value="3"/>
</dbReference>
<comment type="caution">
    <text evidence="6">The sequence shown here is derived from an EMBL/GenBank/DDBJ whole genome shotgun (WGS) entry which is preliminary data.</text>
</comment>
<evidence type="ECO:0000313" key="7">
    <source>
        <dbReference type="Proteomes" id="UP000006437"/>
    </source>
</evidence>
<keyword evidence="2" id="KW-0812">Transmembrane</keyword>
<reference evidence="6 7" key="1">
    <citation type="submission" date="2011-08" db="EMBL/GenBank/DDBJ databases">
        <title>The Genome Sequence of Eubacteriaceae bacterium ACC19a.</title>
        <authorList>
            <consortium name="The Broad Institute Genome Sequencing Platform"/>
            <person name="Earl A."/>
            <person name="Ward D."/>
            <person name="Feldgarden M."/>
            <person name="Gevers D."/>
            <person name="Sizova M."/>
            <person name="Hazen A."/>
            <person name="Epstein S."/>
            <person name="Young S.K."/>
            <person name="Zeng Q."/>
            <person name="Gargeya S."/>
            <person name="Fitzgerald M."/>
            <person name="Haas B."/>
            <person name="Abouelleil A."/>
            <person name="Alvarado L."/>
            <person name="Arachchi H.M."/>
            <person name="Berlin A."/>
            <person name="Brown A."/>
            <person name="Chapman S.B."/>
            <person name="Chen Z."/>
            <person name="Dunbar C."/>
            <person name="Freedman E."/>
            <person name="Gearin G."/>
            <person name="Gellesch M."/>
            <person name="Goldberg J."/>
            <person name="Griggs A."/>
            <person name="Gujja S."/>
            <person name="Heiman D."/>
            <person name="Howarth C."/>
            <person name="Larson L."/>
            <person name="Lui A."/>
            <person name="MacDonald P.J.P."/>
            <person name="Montmayeur A."/>
            <person name="Murphy C."/>
            <person name="Neiman D."/>
            <person name="Pearson M."/>
            <person name="Priest M."/>
            <person name="Roberts A."/>
            <person name="Saif S."/>
            <person name="Shea T."/>
            <person name="Shenoy N."/>
            <person name="Sisk P."/>
            <person name="Stolte C."/>
            <person name="Sykes S."/>
            <person name="Wortman J."/>
            <person name="Nusbaum C."/>
            <person name="Birren B."/>
        </authorList>
    </citation>
    <scope>NUCLEOTIDE SEQUENCE [LARGE SCALE GENOMIC DNA]</scope>
    <source>
        <strain evidence="6 7">ACC19a</strain>
    </source>
</reference>
<feature type="domain" description="DUF7601" evidence="5">
    <location>
        <begin position="1426"/>
        <end position="1543"/>
    </location>
</feature>
<proteinExistence type="predicted"/>
<dbReference type="RefSeq" id="WP_009524251.1">
    <property type="nucleotide sequence ID" value="NZ_JH414546.1"/>
</dbReference>
<dbReference type="EMBL" id="AFZE01000001">
    <property type="protein sequence ID" value="EHL16772.1"/>
    <property type="molecule type" value="Genomic_DNA"/>
</dbReference>
<gene>
    <name evidence="6" type="ORF">HMPREF9629_00014</name>
</gene>
<organism evidence="6 7">
    <name type="scientific">Peptoanaerobacter stomatis</name>
    <dbReference type="NCBI Taxonomy" id="796937"/>
    <lineage>
        <taxon>Bacteria</taxon>
        <taxon>Bacillati</taxon>
        <taxon>Bacillota</taxon>
        <taxon>Clostridia</taxon>
        <taxon>Peptostreptococcales</taxon>
        <taxon>Filifactoraceae</taxon>
        <taxon>Peptoanaerobacter</taxon>
    </lineage>
</organism>
<evidence type="ECO:0000313" key="6">
    <source>
        <dbReference type="EMBL" id="EHL16772.1"/>
    </source>
</evidence>
<feature type="signal peptide" evidence="3">
    <location>
        <begin position="1"/>
        <end position="32"/>
    </location>
</feature>
<dbReference type="Pfam" id="PF24547">
    <property type="entry name" value="DUF7601"/>
    <property type="match status" value="3"/>
</dbReference>
<dbReference type="Pfam" id="PF17802">
    <property type="entry name" value="SpaA"/>
    <property type="match status" value="1"/>
</dbReference>
<feature type="domain" description="DUF7601" evidence="5">
    <location>
        <begin position="1193"/>
        <end position="1303"/>
    </location>
</feature>